<reference evidence="12 13" key="1">
    <citation type="submission" date="2020-12" db="EMBL/GenBank/DDBJ databases">
        <authorList>
            <person name="Shan Y."/>
        </authorList>
    </citation>
    <scope>NUCLEOTIDE SEQUENCE [LARGE SCALE GENOMIC DNA]</scope>
    <source>
        <strain evidence="13">csc3.9</strain>
    </source>
</reference>
<feature type="domain" description="Histidine kinase" evidence="11">
    <location>
        <begin position="191"/>
        <end position="396"/>
    </location>
</feature>
<feature type="transmembrane region" description="Helical" evidence="10">
    <location>
        <begin position="105"/>
        <end position="123"/>
    </location>
</feature>
<accession>A0A7T4R1P4</accession>
<dbReference type="EC" id="2.7.13.3" evidence="3"/>
<evidence type="ECO:0000256" key="4">
    <source>
        <dbReference type="ARBA" id="ARBA00022475"/>
    </source>
</evidence>
<feature type="transmembrane region" description="Helical" evidence="10">
    <location>
        <begin position="20"/>
        <end position="42"/>
    </location>
</feature>
<dbReference type="CDD" id="cd00082">
    <property type="entry name" value="HisKA"/>
    <property type="match status" value="1"/>
</dbReference>
<feature type="transmembrane region" description="Helical" evidence="10">
    <location>
        <begin position="135"/>
        <end position="156"/>
    </location>
</feature>
<dbReference type="Proteomes" id="UP000596063">
    <property type="component" value="Chromosome"/>
</dbReference>
<keyword evidence="5" id="KW-0597">Phosphoprotein</keyword>
<evidence type="ECO:0000256" key="5">
    <source>
        <dbReference type="ARBA" id="ARBA00022553"/>
    </source>
</evidence>
<dbReference type="RefSeq" id="WP_198570327.1">
    <property type="nucleotide sequence ID" value="NZ_CP066167.1"/>
</dbReference>
<keyword evidence="13" id="KW-1185">Reference proteome</keyword>
<name>A0A7T4R1P4_9GAMM</name>
<evidence type="ECO:0000256" key="7">
    <source>
        <dbReference type="ARBA" id="ARBA00022741"/>
    </source>
</evidence>
<feature type="transmembrane region" description="Helical" evidence="10">
    <location>
        <begin position="54"/>
        <end position="73"/>
    </location>
</feature>
<dbReference type="PROSITE" id="PS50109">
    <property type="entry name" value="HIS_KIN"/>
    <property type="match status" value="1"/>
</dbReference>
<proteinExistence type="predicted"/>
<keyword evidence="4" id="KW-1003">Cell membrane</keyword>
<dbReference type="InterPro" id="IPR003594">
    <property type="entry name" value="HATPase_dom"/>
</dbReference>
<keyword evidence="6" id="KW-0808">Transferase</keyword>
<dbReference type="GO" id="GO:0005886">
    <property type="term" value="C:plasma membrane"/>
    <property type="evidence" value="ECO:0007669"/>
    <property type="project" value="UniProtKB-SubCell"/>
</dbReference>
<dbReference type="InterPro" id="IPR005467">
    <property type="entry name" value="His_kinase_dom"/>
</dbReference>
<dbReference type="AlphaFoldDB" id="A0A7T4R1P4"/>
<evidence type="ECO:0000256" key="3">
    <source>
        <dbReference type="ARBA" id="ARBA00012438"/>
    </source>
</evidence>
<dbReference type="PANTHER" id="PTHR44936">
    <property type="entry name" value="SENSOR PROTEIN CREC"/>
    <property type="match status" value="1"/>
</dbReference>
<dbReference type="Pfam" id="PF00512">
    <property type="entry name" value="HisKA"/>
    <property type="match status" value="1"/>
</dbReference>
<keyword evidence="8 12" id="KW-0418">Kinase</keyword>
<sequence>MLTGQVVACGYASLALGWMLPLVTLSLLFSALAVFTLFCWWRSYQAWPVTDAELFVQLCVDIVAFSAVIFFSGGANNPFISYLLVPLCISAATLPWLYTWLLGALSLGAYSLLLFFYVPLAALSPHQGHGGALNIHILGMWVNFVVSALLISYFVFKMASTLRQRESELALVRERQLQDDQLLAVASLAAGTAHELGTPLSTVEVIVEDLRDTLSDAESREDLEAIAAQISQCKAILSNLVSTARDLNSGQVSTCSVPQLIDNAVERWQVTRPECQDFKLAISSEAAELEVALDGTVVQAILNLLNNAADVSPQQVSLNATLDSDQLTITVSDRGPGLPHHADKGVVKPFVSTKGDGRGLGLFLSNATADRYGGTLYWQARDGGGSHVTLALPLERIAVKSAK</sequence>
<dbReference type="PANTHER" id="PTHR44936:SF10">
    <property type="entry name" value="SENSOR PROTEIN RSTB"/>
    <property type="match status" value="1"/>
</dbReference>
<dbReference type="SUPFAM" id="SSF55874">
    <property type="entry name" value="ATPase domain of HSP90 chaperone/DNA topoisomerase II/histidine kinase"/>
    <property type="match status" value="1"/>
</dbReference>
<evidence type="ECO:0000256" key="9">
    <source>
        <dbReference type="ARBA" id="ARBA00022840"/>
    </source>
</evidence>
<dbReference type="Gene3D" id="1.10.287.130">
    <property type="match status" value="1"/>
</dbReference>
<dbReference type="InterPro" id="IPR036097">
    <property type="entry name" value="HisK_dim/P_sf"/>
</dbReference>
<comment type="catalytic activity">
    <reaction evidence="1">
        <text>ATP + protein L-histidine = ADP + protein N-phospho-L-histidine.</text>
        <dbReference type="EC" id="2.7.13.3"/>
    </reaction>
</comment>
<evidence type="ECO:0000259" key="11">
    <source>
        <dbReference type="PROSITE" id="PS50109"/>
    </source>
</evidence>
<dbReference type="EMBL" id="CP066167">
    <property type="protein sequence ID" value="QQD18841.1"/>
    <property type="molecule type" value="Genomic_DNA"/>
</dbReference>
<protein>
    <recommendedName>
        <fullName evidence="3">histidine kinase</fullName>
        <ecNumber evidence="3">2.7.13.3</ecNumber>
    </recommendedName>
</protein>
<gene>
    <name evidence="12" type="ORF">I6N98_02960</name>
</gene>
<dbReference type="GO" id="GO:0000155">
    <property type="term" value="F:phosphorelay sensor kinase activity"/>
    <property type="evidence" value="ECO:0007669"/>
    <property type="project" value="InterPro"/>
</dbReference>
<dbReference type="GO" id="GO:0005524">
    <property type="term" value="F:ATP binding"/>
    <property type="evidence" value="ECO:0007669"/>
    <property type="project" value="UniProtKB-KW"/>
</dbReference>
<keyword evidence="10" id="KW-1133">Transmembrane helix</keyword>
<keyword evidence="9" id="KW-0067">ATP-binding</keyword>
<dbReference type="InterPro" id="IPR036890">
    <property type="entry name" value="HATPase_C_sf"/>
</dbReference>
<keyword evidence="10" id="KW-0472">Membrane</keyword>
<evidence type="ECO:0000256" key="10">
    <source>
        <dbReference type="SAM" id="Phobius"/>
    </source>
</evidence>
<dbReference type="InterPro" id="IPR004358">
    <property type="entry name" value="Sig_transdc_His_kin-like_C"/>
</dbReference>
<dbReference type="Gene3D" id="3.30.565.10">
    <property type="entry name" value="Histidine kinase-like ATPase, C-terminal domain"/>
    <property type="match status" value="1"/>
</dbReference>
<dbReference type="InterPro" id="IPR003661">
    <property type="entry name" value="HisK_dim/P_dom"/>
</dbReference>
<dbReference type="SMART" id="SM00387">
    <property type="entry name" value="HATPase_c"/>
    <property type="match status" value="1"/>
</dbReference>
<dbReference type="InterPro" id="IPR050980">
    <property type="entry name" value="2C_sensor_his_kinase"/>
</dbReference>
<dbReference type="SMART" id="SM00388">
    <property type="entry name" value="HisKA"/>
    <property type="match status" value="1"/>
</dbReference>
<dbReference type="Pfam" id="PF02518">
    <property type="entry name" value="HATPase_c"/>
    <property type="match status" value="1"/>
</dbReference>
<evidence type="ECO:0000313" key="13">
    <source>
        <dbReference type="Proteomes" id="UP000596063"/>
    </source>
</evidence>
<comment type="subcellular location">
    <subcellularLocation>
        <location evidence="2">Cell membrane</location>
        <topology evidence="2">Multi-pass membrane protein</topology>
    </subcellularLocation>
</comment>
<dbReference type="KEGG" id="snan:I6N98_02960"/>
<evidence type="ECO:0000256" key="1">
    <source>
        <dbReference type="ARBA" id="ARBA00000085"/>
    </source>
</evidence>
<keyword evidence="10" id="KW-0812">Transmembrane</keyword>
<evidence type="ECO:0000313" key="12">
    <source>
        <dbReference type="EMBL" id="QQD18841.1"/>
    </source>
</evidence>
<evidence type="ECO:0000256" key="2">
    <source>
        <dbReference type="ARBA" id="ARBA00004651"/>
    </source>
</evidence>
<dbReference type="PRINTS" id="PR00344">
    <property type="entry name" value="BCTRLSENSOR"/>
</dbReference>
<keyword evidence="7" id="KW-0547">Nucleotide-binding</keyword>
<evidence type="ECO:0000256" key="6">
    <source>
        <dbReference type="ARBA" id="ARBA00022679"/>
    </source>
</evidence>
<organism evidence="12 13">
    <name type="scientific">Spongiibacter nanhainus</name>
    <dbReference type="NCBI Taxonomy" id="2794344"/>
    <lineage>
        <taxon>Bacteria</taxon>
        <taxon>Pseudomonadati</taxon>
        <taxon>Pseudomonadota</taxon>
        <taxon>Gammaproteobacteria</taxon>
        <taxon>Cellvibrionales</taxon>
        <taxon>Spongiibacteraceae</taxon>
        <taxon>Spongiibacter</taxon>
    </lineage>
</organism>
<dbReference type="SUPFAM" id="SSF47384">
    <property type="entry name" value="Homodimeric domain of signal transducing histidine kinase"/>
    <property type="match status" value="1"/>
</dbReference>
<evidence type="ECO:0000256" key="8">
    <source>
        <dbReference type="ARBA" id="ARBA00022777"/>
    </source>
</evidence>